<dbReference type="Proteomes" id="UP000008744">
    <property type="component" value="Unassembled WGS sequence"/>
</dbReference>
<reference evidence="1 2" key="1">
    <citation type="journal article" date="2007" name="Nature">
        <title>Evolution of genes and genomes on the Drosophila phylogeny.</title>
        <authorList>
            <consortium name="Drosophila 12 Genomes Consortium"/>
            <person name="Clark A.G."/>
            <person name="Eisen M.B."/>
            <person name="Smith D.R."/>
            <person name="Bergman C.M."/>
            <person name="Oliver B."/>
            <person name="Markow T.A."/>
            <person name="Kaufman T.C."/>
            <person name="Kellis M."/>
            <person name="Gelbart W."/>
            <person name="Iyer V.N."/>
            <person name="Pollard D.A."/>
            <person name="Sackton T.B."/>
            <person name="Larracuente A.M."/>
            <person name="Singh N.D."/>
            <person name="Abad J.P."/>
            <person name="Abt D.N."/>
            <person name="Adryan B."/>
            <person name="Aguade M."/>
            <person name="Akashi H."/>
            <person name="Anderson W.W."/>
            <person name="Aquadro C.F."/>
            <person name="Ardell D.H."/>
            <person name="Arguello R."/>
            <person name="Artieri C.G."/>
            <person name="Barbash D.A."/>
            <person name="Barker D."/>
            <person name="Barsanti P."/>
            <person name="Batterham P."/>
            <person name="Batzoglou S."/>
            <person name="Begun D."/>
            <person name="Bhutkar A."/>
            <person name="Blanco E."/>
            <person name="Bosak S.A."/>
            <person name="Bradley R.K."/>
            <person name="Brand A.D."/>
            <person name="Brent M.R."/>
            <person name="Brooks A.N."/>
            <person name="Brown R.H."/>
            <person name="Butlin R.K."/>
            <person name="Caggese C."/>
            <person name="Calvi B.R."/>
            <person name="Bernardo de Carvalho A."/>
            <person name="Caspi A."/>
            <person name="Castrezana S."/>
            <person name="Celniker S.E."/>
            <person name="Chang J.L."/>
            <person name="Chapple C."/>
            <person name="Chatterji S."/>
            <person name="Chinwalla A."/>
            <person name="Civetta A."/>
            <person name="Clifton S.W."/>
            <person name="Comeron J.M."/>
            <person name="Costello J.C."/>
            <person name="Coyne J.A."/>
            <person name="Daub J."/>
            <person name="David R.G."/>
            <person name="Delcher A.L."/>
            <person name="Delehaunty K."/>
            <person name="Do C.B."/>
            <person name="Ebling H."/>
            <person name="Edwards K."/>
            <person name="Eickbush T."/>
            <person name="Evans J.D."/>
            <person name="Filipski A."/>
            <person name="Findeiss S."/>
            <person name="Freyhult E."/>
            <person name="Fulton L."/>
            <person name="Fulton R."/>
            <person name="Garcia A.C."/>
            <person name="Gardiner A."/>
            <person name="Garfield D.A."/>
            <person name="Garvin B.E."/>
            <person name="Gibson G."/>
            <person name="Gilbert D."/>
            <person name="Gnerre S."/>
            <person name="Godfrey J."/>
            <person name="Good R."/>
            <person name="Gotea V."/>
            <person name="Gravely B."/>
            <person name="Greenberg A.J."/>
            <person name="Griffiths-Jones S."/>
            <person name="Gross S."/>
            <person name="Guigo R."/>
            <person name="Gustafson E.A."/>
            <person name="Haerty W."/>
            <person name="Hahn M.W."/>
            <person name="Halligan D.L."/>
            <person name="Halpern A.L."/>
            <person name="Halter G.M."/>
            <person name="Han M.V."/>
            <person name="Heger A."/>
            <person name="Hillier L."/>
            <person name="Hinrichs A.S."/>
            <person name="Holmes I."/>
            <person name="Hoskins R.A."/>
            <person name="Hubisz M.J."/>
            <person name="Hultmark D."/>
            <person name="Huntley M.A."/>
            <person name="Jaffe D.B."/>
            <person name="Jagadeeshan S."/>
            <person name="Jeck W.R."/>
            <person name="Johnson J."/>
            <person name="Jones C.D."/>
            <person name="Jordan W.C."/>
            <person name="Karpen G.H."/>
            <person name="Kataoka E."/>
            <person name="Keightley P.D."/>
            <person name="Kheradpour P."/>
            <person name="Kirkness E.F."/>
            <person name="Koerich L.B."/>
            <person name="Kristiansen K."/>
            <person name="Kudrna D."/>
            <person name="Kulathinal R.J."/>
            <person name="Kumar S."/>
            <person name="Kwok R."/>
            <person name="Lander E."/>
            <person name="Langley C.H."/>
            <person name="Lapoint R."/>
            <person name="Lazzaro B.P."/>
            <person name="Lee S.J."/>
            <person name="Levesque L."/>
            <person name="Li R."/>
            <person name="Lin C.F."/>
            <person name="Lin M.F."/>
            <person name="Lindblad-Toh K."/>
            <person name="Llopart A."/>
            <person name="Long M."/>
            <person name="Low L."/>
            <person name="Lozovsky E."/>
            <person name="Lu J."/>
            <person name="Luo M."/>
            <person name="Machado C.A."/>
            <person name="Makalowski W."/>
            <person name="Marzo M."/>
            <person name="Matsuda M."/>
            <person name="Matzkin L."/>
            <person name="McAllister B."/>
            <person name="McBride C.S."/>
            <person name="McKernan B."/>
            <person name="McKernan K."/>
            <person name="Mendez-Lago M."/>
            <person name="Minx P."/>
            <person name="Mollenhauer M.U."/>
            <person name="Montooth K."/>
            <person name="Mount S.M."/>
            <person name="Mu X."/>
            <person name="Myers E."/>
            <person name="Negre B."/>
            <person name="Newfeld S."/>
            <person name="Nielsen R."/>
            <person name="Noor M.A."/>
            <person name="O'Grady P."/>
            <person name="Pachter L."/>
            <person name="Papaceit M."/>
            <person name="Parisi M.J."/>
            <person name="Parisi M."/>
            <person name="Parts L."/>
            <person name="Pedersen J.S."/>
            <person name="Pesole G."/>
            <person name="Phillippy A.M."/>
            <person name="Ponting C.P."/>
            <person name="Pop M."/>
            <person name="Porcelli D."/>
            <person name="Powell J.R."/>
            <person name="Prohaska S."/>
            <person name="Pruitt K."/>
            <person name="Puig M."/>
            <person name="Quesneville H."/>
            <person name="Ram K.R."/>
            <person name="Rand D."/>
            <person name="Rasmussen M.D."/>
            <person name="Reed L.K."/>
            <person name="Reenan R."/>
            <person name="Reily A."/>
            <person name="Remington K.A."/>
            <person name="Rieger T.T."/>
            <person name="Ritchie M.G."/>
            <person name="Robin C."/>
            <person name="Rogers Y.H."/>
            <person name="Rohde C."/>
            <person name="Rozas J."/>
            <person name="Rubenfield M.J."/>
            <person name="Ruiz A."/>
            <person name="Russo S."/>
            <person name="Salzberg S.L."/>
            <person name="Sanchez-Gracia A."/>
            <person name="Saranga D.J."/>
            <person name="Sato H."/>
            <person name="Schaeffer S.W."/>
            <person name="Schatz M.C."/>
            <person name="Schlenke T."/>
            <person name="Schwartz R."/>
            <person name="Segarra C."/>
            <person name="Singh R.S."/>
            <person name="Sirot L."/>
            <person name="Sirota M."/>
            <person name="Sisneros N.B."/>
            <person name="Smith C.D."/>
            <person name="Smith T.F."/>
            <person name="Spieth J."/>
            <person name="Stage D.E."/>
            <person name="Stark A."/>
            <person name="Stephan W."/>
            <person name="Strausberg R.L."/>
            <person name="Strempel S."/>
            <person name="Sturgill D."/>
            <person name="Sutton G."/>
            <person name="Sutton G.G."/>
            <person name="Tao W."/>
            <person name="Teichmann S."/>
            <person name="Tobari Y.N."/>
            <person name="Tomimura Y."/>
            <person name="Tsolas J.M."/>
            <person name="Valente V.L."/>
            <person name="Venter E."/>
            <person name="Venter J.C."/>
            <person name="Vicario S."/>
            <person name="Vieira F.G."/>
            <person name="Vilella A.J."/>
            <person name="Villasante A."/>
            <person name="Walenz B."/>
            <person name="Wang J."/>
            <person name="Wasserman M."/>
            <person name="Watts T."/>
            <person name="Wilson D."/>
            <person name="Wilson R.K."/>
            <person name="Wing R.A."/>
            <person name="Wolfner M.F."/>
            <person name="Wong A."/>
            <person name="Wong G.K."/>
            <person name="Wu C.I."/>
            <person name="Wu G."/>
            <person name="Yamamoto D."/>
            <person name="Yang H.P."/>
            <person name="Yang S.P."/>
            <person name="Yorke J.A."/>
            <person name="Yoshida K."/>
            <person name="Zdobnov E."/>
            <person name="Zhang P."/>
            <person name="Zhang Y."/>
            <person name="Zimin A.V."/>
            <person name="Baldwin J."/>
            <person name="Abdouelleil A."/>
            <person name="Abdulkadir J."/>
            <person name="Abebe A."/>
            <person name="Abera B."/>
            <person name="Abreu J."/>
            <person name="Acer S.C."/>
            <person name="Aftuck L."/>
            <person name="Alexander A."/>
            <person name="An P."/>
            <person name="Anderson E."/>
            <person name="Anderson S."/>
            <person name="Arachi H."/>
            <person name="Azer M."/>
            <person name="Bachantsang P."/>
            <person name="Barry A."/>
            <person name="Bayul T."/>
            <person name="Berlin A."/>
            <person name="Bessette D."/>
            <person name="Bloom T."/>
            <person name="Blye J."/>
            <person name="Boguslavskiy L."/>
            <person name="Bonnet C."/>
            <person name="Boukhgalter B."/>
            <person name="Bourzgui I."/>
            <person name="Brown A."/>
            <person name="Cahill P."/>
            <person name="Channer S."/>
            <person name="Cheshatsang Y."/>
            <person name="Chuda L."/>
            <person name="Citroen M."/>
            <person name="Collymore A."/>
            <person name="Cooke P."/>
            <person name="Costello M."/>
            <person name="D'Aco K."/>
            <person name="Daza R."/>
            <person name="De Haan G."/>
            <person name="DeGray S."/>
            <person name="DeMaso C."/>
            <person name="Dhargay N."/>
            <person name="Dooley K."/>
            <person name="Dooley E."/>
            <person name="Doricent M."/>
            <person name="Dorje P."/>
            <person name="Dorjee K."/>
            <person name="Dupes A."/>
            <person name="Elong R."/>
            <person name="Falk J."/>
            <person name="Farina A."/>
            <person name="Faro S."/>
            <person name="Ferguson D."/>
            <person name="Fisher S."/>
            <person name="Foley C.D."/>
            <person name="Franke A."/>
            <person name="Friedrich D."/>
            <person name="Gadbois L."/>
            <person name="Gearin G."/>
            <person name="Gearin C.R."/>
            <person name="Giannoukos G."/>
            <person name="Goode T."/>
            <person name="Graham J."/>
            <person name="Grandbois E."/>
            <person name="Grewal S."/>
            <person name="Gyaltsen K."/>
            <person name="Hafez N."/>
            <person name="Hagos B."/>
            <person name="Hall J."/>
            <person name="Henson C."/>
            <person name="Hollinger A."/>
            <person name="Honan T."/>
            <person name="Huard M.D."/>
            <person name="Hughes L."/>
            <person name="Hurhula B."/>
            <person name="Husby M.E."/>
            <person name="Kamat A."/>
            <person name="Kanga B."/>
            <person name="Kashin S."/>
            <person name="Khazanovich D."/>
            <person name="Kisner P."/>
            <person name="Lance K."/>
            <person name="Lara M."/>
            <person name="Lee W."/>
            <person name="Lennon N."/>
            <person name="Letendre F."/>
            <person name="LeVine R."/>
            <person name="Lipovsky A."/>
            <person name="Liu X."/>
            <person name="Liu J."/>
            <person name="Liu S."/>
            <person name="Lokyitsang T."/>
            <person name="Lokyitsang Y."/>
            <person name="Lubonja R."/>
            <person name="Lui A."/>
            <person name="MacDonald P."/>
            <person name="Magnisalis V."/>
            <person name="Maru K."/>
            <person name="Matthews C."/>
            <person name="McCusker W."/>
            <person name="McDonough S."/>
            <person name="Mehta T."/>
            <person name="Meldrim J."/>
            <person name="Meneus L."/>
            <person name="Mihai O."/>
            <person name="Mihalev A."/>
            <person name="Mihova T."/>
            <person name="Mittelman R."/>
            <person name="Mlenga V."/>
            <person name="Montmayeur A."/>
            <person name="Mulrain L."/>
            <person name="Navidi A."/>
            <person name="Naylor J."/>
            <person name="Negash T."/>
            <person name="Nguyen T."/>
            <person name="Nguyen N."/>
            <person name="Nicol R."/>
            <person name="Norbu C."/>
            <person name="Norbu N."/>
            <person name="Novod N."/>
            <person name="O'Neill B."/>
            <person name="Osman S."/>
            <person name="Markiewicz E."/>
            <person name="Oyono O.L."/>
            <person name="Patti C."/>
            <person name="Phunkhang P."/>
            <person name="Pierre F."/>
            <person name="Priest M."/>
            <person name="Raghuraman S."/>
            <person name="Rege F."/>
            <person name="Reyes R."/>
            <person name="Rise C."/>
            <person name="Rogov P."/>
            <person name="Ross K."/>
            <person name="Ryan E."/>
            <person name="Settipalli S."/>
            <person name="Shea T."/>
            <person name="Sherpa N."/>
            <person name="Shi L."/>
            <person name="Shih D."/>
            <person name="Sparrow T."/>
            <person name="Spaulding J."/>
            <person name="Stalker J."/>
            <person name="Stange-Thomann N."/>
            <person name="Stavropoulos S."/>
            <person name="Stone C."/>
            <person name="Strader C."/>
            <person name="Tesfaye S."/>
            <person name="Thomson T."/>
            <person name="Thoulutsang Y."/>
            <person name="Thoulutsang D."/>
            <person name="Topham K."/>
            <person name="Topping I."/>
            <person name="Tsamla T."/>
            <person name="Vassiliev H."/>
            <person name="Vo A."/>
            <person name="Wangchuk T."/>
            <person name="Wangdi T."/>
            <person name="Weiand M."/>
            <person name="Wilkinson J."/>
            <person name="Wilson A."/>
            <person name="Yadav S."/>
            <person name="Young G."/>
            <person name="Yu Q."/>
            <person name="Zembek L."/>
            <person name="Zhong D."/>
            <person name="Zimmer A."/>
            <person name="Zwirko Z."/>
            <person name="Jaffe D.B."/>
            <person name="Alvarez P."/>
            <person name="Brockman W."/>
            <person name="Butler J."/>
            <person name="Chin C."/>
            <person name="Gnerre S."/>
            <person name="Grabherr M."/>
            <person name="Kleber M."/>
            <person name="Mauceli E."/>
            <person name="MacCallum I."/>
        </authorList>
    </citation>
    <scope>NUCLEOTIDE SEQUENCE [LARGE SCALE GENOMIC DNA]</scope>
    <source>
        <strain evidence="2">MSH-3 / Tucson 14011-0111.49</strain>
    </source>
</reference>
<organism evidence="2">
    <name type="scientific">Drosophila persimilis</name>
    <name type="common">Fruit fly</name>
    <dbReference type="NCBI Taxonomy" id="7234"/>
    <lineage>
        <taxon>Eukaryota</taxon>
        <taxon>Metazoa</taxon>
        <taxon>Ecdysozoa</taxon>
        <taxon>Arthropoda</taxon>
        <taxon>Hexapoda</taxon>
        <taxon>Insecta</taxon>
        <taxon>Pterygota</taxon>
        <taxon>Neoptera</taxon>
        <taxon>Endopterygota</taxon>
        <taxon>Diptera</taxon>
        <taxon>Brachycera</taxon>
        <taxon>Muscomorpha</taxon>
        <taxon>Ephydroidea</taxon>
        <taxon>Drosophilidae</taxon>
        <taxon>Drosophila</taxon>
        <taxon>Sophophora</taxon>
    </lineage>
</organism>
<protein>
    <submittedName>
        <fullName evidence="1">GL20419</fullName>
    </submittedName>
</protein>
<dbReference type="AlphaFoldDB" id="B4GY55"/>
<accession>B4GY55</accession>
<dbReference type="EMBL" id="CH479196">
    <property type="protein sequence ID" value="EDW27682.1"/>
    <property type="molecule type" value="Genomic_DNA"/>
</dbReference>
<dbReference type="HOGENOM" id="CLU_1200931_0_0_1"/>
<proteinExistence type="predicted"/>
<evidence type="ECO:0000313" key="2">
    <source>
        <dbReference type="Proteomes" id="UP000008744"/>
    </source>
</evidence>
<dbReference type="OMA" id="WKNFATH"/>
<gene>
    <name evidence="1" type="primary">Dper\GL20419</name>
    <name evidence="1" type="ORF">Dper_GL20419</name>
</gene>
<evidence type="ECO:0000313" key="1">
    <source>
        <dbReference type="EMBL" id="EDW27682.1"/>
    </source>
</evidence>
<sequence>MTLQKIDHVAQPTGMLYTFRTSHFLPSQMQQKVEPMKKLNEVLKALALNRAPIKRMAAAVPPGHTGRWTGYHMRPESRTGEGLSGRSPMKVVQMWKNFATHLVTLFELIEGLQKGGGGRWQENVGGGMQQEASRWMQKGRRTVRKELGSKLQKLQLFLQWHGGRVCCCYCCCCCYVVPVKCAGVWGYVLWSSAVQARPQSTEVGATSSSRARALSACRKLWKEQNRGHGHC</sequence>
<keyword evidence="2" id="KW-1185">Reference proteome</keyword>
<name>B4GY55_DROPE</name>